<proteinExistence type="predicted"/>
<dbReference type="InterPro" id="IPR000210">
    <property type="entry name" value="BTB/POZ_dom"/>
</dbReference>
<reference evidence="2" key="3">
    <citation type="submission" date="2025-09" db="UniProtKB">
        <authorList>
            <consortium name="Ensembl"/>
        </authorList>
    </citation>
    <scope>IDENTIFICATION</scope>
</reference>
<dbReference type="InterPro" id="IPR011333">
    <property type="entry name" value="SKP1/BTB/POZ_sf"/>
</dbReference>
<dbReference type="Gene3D" id="3.30.710.10">
    <property type="entry name" value="Potassium Channel Kv1.1, Chain A"/>
    <property type="match status" value="1"/>
</dbReference>
<feature type="domain" description="BTB" evidence="1">
    <location>
        <begin position="5"/>
        <end position="40"/>
    </location>
</feature>
<sequence length="48" mass="5618">MMDRLNEQWKIDQFTDITLIVDSKQFRAKKAVLIVCSQIPKGTLMILH</sequence>
<protein>
    <recommendedName>
        <fullName evidence="1">BTB domain-containing protein</fullName>
    </recommendedName>
</protein>
<dbReference type="Pfam" id="PF00651">
    <property type="entry name" value="BTB"/>
    <property type="match status" value="1"/>
</dbReference>
<evidence type="ECO:0000259" key="1">
    <source>
        <dbReference type="Pfam" id="PF00651"/>
    </source>
</evidence>
<reference evidence="2" key="2">
    <citation type="submission" date="2025-08" db="UniProtKB">
        <authorList>
            <consortium name="Ensembl"/>
        </authorList>
    </citation>
    <scope>IDENTIFICATION</scope>
</reference>
<dbReference type="AlphaFoldDB" id="A0A8C4S2I4"/>
<dbReference type="Ensembl" id="ENSECRT00000008698.1">
    <property type="protein sequence ID" value="ENSECRP00000008553.1"/>
    <property type="gene ID" value="ENSECRG00000005735.1"/>
</dbReference>
<evidence type="ECO:0000313" key="2">
    <source>
        <dbReference type="Ensembl" id="ENSECRP00000008553.1"/>
    </source>
</evidence>
<evidence type="ECO:0000313" key="3">
    <source>
        <dbReference type="Proteomes" id="UP000694620"/>
    </source>
</evidence>
<accession>A0A8C4S2I4</accession>
<dbReference type="SUPFAM" id="SSF54695">
    <property type="entry name" value="POZ domain"/>
    <property type="match status" value="1"/>
</dbReference>
<reference evidence="2" key="1">
    <citation type="submission" date="2021-06" db="EMBL/GenBank/DDBJ databases">
        <authorList>
            <consortium name="Wellcome Sanger Institute Data Sharing"/>
        </authorList>
    </citation>
    <scope>NUCLEOTIDE SEQUENCE [LARGE SCALE GENOMIC DNA]</scope>
</reference>
<dbReference type="Proteomes" id="UP000694620">
    <property type="component" value="Chromosome 8"/>
</dbReference>
<name>A0A8C4S2I4_ERPCA</name>
<keyword evidence="3" id="KW-1185">Reference proteome</keyword>
<organism evidence="2 3">
    <name type="scientific">Erpetoichthys calabaricus</name>
    <name type="common">Rope fish</name>
    <name type="synonym">Calamoichthys calabaricus</name>
    <dbReference type="NCBI Taxonomy" id="27687"/>
    <lineage>
        <taxon>Eukaryota</taxon>
        <taxon>Metazoa</taxon>
        <taxon>Chordata</taxon>
        <taxon>Craniata</taxon>
        <taxon>Vertebrata</taxon>
        <taxon>Euteleostomi</taxon>
        <taxon>Actinopterygii</taxon>
        <taxon>Polypteriformes</taxon>
        <taxon>Polypteridae</taxon>
        <taxon>Erpetoichthys</taxon>
    </lineage>
</organism>